<dbReference type="GO" id="GO:0005975">
    <property type="term" value="P:carbohydrate metabolic process"/>
    <property type="evidence" value="ECO:0007669"/>
    <property type="project" value="InterPro"/>
</dbReference>
<reference evidence="9" key="2">
    <citation type="submission" date="2020-03" db="EMBL/GenBank/DDBJ databases">
        <title>Flavobacteriaceae bacterium strain TP-CH-4, a member of the family Flavobacteriaceae isolated from a deep-sea seamount.</title>
        <authorList>
            <person name="Zhang D.-C."/>
        </authorList>
    </citation>
    <scope>NUCLEOTIDE SEQUENCE</scope>
    <source>
        <strain evidence="9">TP-CH-4</strain>
    </source>
</reference>
<dbReference type="InterPro" id="IPR001466">
    <property type="entry name" value="Beta-lactam-related"/>
</dbReference>
<evidence type="ECO:0000256" key="2">
    <source>
        <dbReference type="ARBA" id="ARBA00005336"/>
    </source>
</evidence>
<dbReference type="Pfam" id="PF00933">
    <property type="entry name" value="Glyco_hydro_3"/>
    <property type="match status" value="1"/>
</dbReference>
<proteinExistence type="inferred from homology"/>
<dbReference type="RefSeq" id="WP_152575597.1">
    <property type="nucleotide sequence ID" value="NZ_VIKU02000006.1"/>
</dbReference>
<dbReference type="InterPro" id="IPR017853">
    <property type="entry name" value="GH"/>
</dbReference>
<dbReference type="Proteomes" id="UP000707206">
    <property type="component" value="Unassembled WGS sequence"/>
</dbReference>
<keyword evidence="5" id="KW-0326">Glycosidase</keyword>
<sequence length="970" mass="108927">MRFLITFPIFFLFVLCANGQSHPLFTKDSVAQVKWVDDQYDKMSLEEKIGQLFMVMVASDGSAASKERVKKLISEQYIGGVIFSTGGPVRQAQLTNTYQKLSKTPLLIGMDAEWGLSMRLDSTYAFPWNMTLGAIRDSSIVEKVGYRIGTHAKRLGVHINFAPDIDININPQNPIIGNRSFGEDRENVAQKGIAFVKGMERAGVLSSGKHFPGHGDTATDSHYSLPLIDVSRSRLDSVELYPYRKLIAAGLSSVMVAHLNVPSMELKKNLPSSLSEQVISGILIDEMKFKGLVFTDALNMKGVTNYGKNGEVELTAFLAGNDILLMPTNVELAKEKLLKAYNRGKITEKRLATSVKKILMAKYKVGLHKYRPIDLEGLYMDLNSQKDDLVYEEAIENAITVVKNDFYLMGIKKLENKKIAYVKFGDANGKPFFEELNKYATVTQVNAKDIGTLKEKLADYNLVIIGFHKSNESPWKSYKFSERELLWLKEIAASRTSNTILSVFAKPYALLEVPTFNTIDAVVVGYQNSAIAQRKAAELIFGAIPAKGVLPVTSHSEFPVNTSVQLKPLSRLGYSYPERVGLSTEKLAKVDTLVQNGLDSLMFPGAQVLIARKGKVIYNKAFGKPTYTAKDSVTTEHLYDLASVTKILATLPMVMKMEEQGEIGLSDTFGELIPQYDTTELKNVTVLKALSHYGRLPAWIAFYVSTLDKKRKPSREFYRNAPTDGFSIKVSDQLYLTDAYTDSIYNRIGRQDLKSNRYRYSDVAYYVMKKYVEQKKGKRLDRLVDEFLYKRIGAFYTTYNPLEKFNKNRIVPSEEDKYFRYQRVQGYVHDMGAAMQGGVGGHAGLFSNANDVAKIMQMYLQGGFYGGDRFFESRTVKKFNTCYFCDKRVRRGVGFDKPDANGGGPACECVSRKSFGHSGFTGTYTWADPEEELVYVFLSNRTYPSATNTLLVRSGLRTRIQEAIYNAIMD</sequence>
<comment type="caution">
    <text evidence="9">The sequence shown here is derived from an EMBL/GenBank/DDBJ whole genome shotgun (WGS) entry which is preliminary data.</text>
</comment>
<dbReference type="PANTHER" id="PTHR30480:SF13">
    <property type="entry name" value="BETA-HEXOSAMINIDASE"/>
    <property type="match status" value="1"/>
</dbReference>
<dbReference type="InterPro" id="IPR001764">
    <property type="entry name" value="Glyco_hydro_3_N"/>
</dbReference>
<keyword evidence="6" id="KW-0732">Signal</keyword>
<dbReference type="GO" id="GO:0009254">
    <property type="term" value="P:peptidoglycan turnover"/>
    <property type="evidence" value="ECO:0007669"/>
    <property type="project" value="TreeGrafter"/>
</dbReference>
<evidence type="ECO:0000259" key="8">
    <source>
        <dbReference type="Pfam" id="PF00933"/>
    </source>
</evidence>
<dbReference type="SUPFAM" id="SSF51445">
    <property type="entry name" value="(Trans)glycosidases"/>
    <property type="match status" value="1"/>
</dbReference>
<evidence type="ECO:0000256" key="5">
    <source>
        <dbReference type="ARBA" id="ARBA00023295"/>
    </source>
</evidence>
<evidence type="ECO:0000259" key="7">
    <source>
        <dbReference type="Pfam" id="PF00144"/>
    </source>
</evidence>
<evidence type="ECO:0000256" key="1">
    <source>
        <dbReference type="ARBA" id="ARBA00001231"/>
    </source>
</evidence>
<dbReference type="InterPro" id="IPR012338">
    <property type="entry name" value="Beta-lactam/transpept-like"/>
</dbReference>
<dbReference type="Pfam" id="PF00144">
    <property type="entry name" value="Beta-lactamase"/>
    <property type="match status" value="1"/>
</dbReference>
<dbReference type="InterPro" id="IPR036962">
    <property type="entry name" value="Glyco_hydro_3_N_sf"/>
</dbReference>
<evidence type="ECO:0000256" key="4">
    <source>
        <dbReference type="ARBA" id="ARBA00022801"/>
    </source>
</evidence>
<dbReference type="AlphaFoldDB" id="A0A967AVE4"/>
<evidence type="ECO:0000256" key="3">
    <source>
        <dbReference type="ARBA" id="ARBA00012663"/>
    </source>
</evidence>
<dbReference type="Gene3D" id="3.20.20.300">
    <property type="entry name" value="Glycoside hydrolase, family 3, N-terminal domain"/>
    <property type="match status" value="1"/>
</dbReference>
<feature type="signal peptide" evidence="6">
    <location>
        <begin position="1"/>
        <end position="19"/>
    </location>
</feature>
<keyword evidence="4 9" id="KW-0378">Hydrolase</keyword>
<dbReference type="PANTHER" id="PTHR30480">
    <property type="entry name" value="BETA-HEXOSAMINIDASE-RELATED"/>
    <property type="match status" value="1"/>
</dbReference>
<feature type="domain" description="Glycoside hydrolase family 3 N-terminal" evidence="8">
    <location>
        <begin position="45"/>
        <end position="359"/>
    </location>
</feature>
<gene>
    <name evidence="9" type="ORF">FK220_017210</name>
</gene>
<reference evidence="9" key="1">
    <citation type="submission" date="2019-07" db="EMBL/GenBank/DDBJ databases">
        <authorList>
            <person name="De-Chao Zhang Q."/>
        </authorList>
    </citation>
    <scope>NUCLEOTIDE SEQUENCE</scope>
    <source>
        <strain evidence="9">TP-CH-4</strain>
    </source>
</reference>
<evidence type="ECO:0000313" key="9">
    <source>
        <dbReference type="EMBL" id="NHF61094.1"/>
    </source>
</evidence>
<name>A0A967AVE4_9FLAO</name>
<feature type="chain" id="PRO_5036845584" description="beta-N-acetylhexosaminidase" evidence="6">
    <location>
        <begin position="20"/>
        <end position="970"/>
    </location>
</feature>
<dbReference type="Gene3D" id="3.40.710.10">
    <property type="entry name" value="DD-peptidase/beta-lactamase superfamily"/>
    <property type="match status" value="1"/>
</dbReference>
<accession>A0A967AVE4</accession>
<dbReference type="SUPFAM" id="SSF56601">
    <property type="entry name" value="beta-lactamase/transpeptidase-like"/>
    <property type="match status" value="1"/>
</dbReference>
<evidence type="ECO:0000313" key="10">
    <source>
        <dbReference type="Proteomes" id="UP000707206"/>
    </source>
</evidence>
<dbReference type="InterPro" id="IPR050226">
    <property type="entry name" value="NagZ_Beta-hexosaminidase"/>
</dbReference>
<protein>
    <recommendedName>
        <fullName evidence="3">beta-N-acetylhexosaminidase</fullName>
        <ecNumber evidence="3">3.2.1.52</ecNumber>
    </recommendedName>
</protein>
<dbReference type="EC" id="3.2.1.52" evidence="3"/>
<dbReference type="GO" id="GO:0004563">
    <property type="term" value="F:beta-N-acetylhexosaminidase activity"/>
    <property type="evidence" value="ECO:0007669"/>
    <property type="project" value="UniProtKB-EC"/>
</dbReference>
<comment type="catalytic activity">
    <reaction evidence="1">
        <text>Hydrolysis of terminal non-reducing N-acetyl-D-hexosamine residues in N-acetyl-beta-D-hexosaminides.</text>
        <dbReference type="EC" id="3.2.1.52"/>
    </reaction>
</comment>
<feature type="domain" description="Beta-lactamase-related" evidence="7">
    <location>
        <begin position="590"/>
        <end position="945"/>
    </location>
</feature>
<organism evidence="9 10">
    <name type="scientific">Pelagihabitans pacificus</name>
    <dbReference type="NCBI Taxonomy" id="2696054"/>
    <lineage>
        <taxon>Bacteria</taxon>
        <taxon>Pseudomonadati</taxon>
        <taxon>Bacteroidota</taxon>
        <taxon>Flavobacteriia</taxon>
        <taxon>Flavobacteriales</taxon>
        <taxon>Flavobacteriaceae</taxon>
        <taxon>Pelagihabitans</taxon>
    </lineage>
</organism>
<evidence type="ECO:0000256" key="6">
    <source>
        <dbReference type="SAM" id="SignalP"/>
    </source>
</evidence>
<dbReference type="EMBL" id="VIKU02000006">
    <property type="protein sequence ID" value="NHF61094.1"/>
    <property type="molecule type" value="Genomic_DNA"/>
</dbReference>
<comment type="similarity">
    <text evidence="2">Belongs to the glycosyl hydrolase 3 family.</text>
</comment>
<keyword evidence="10" id="KW-1185">Reference proteome</keyword>